<dbReference type="SMART" id="SM00822">
    <property type="entry name" value="PKS_KR"/>
    <property type="match status" value="1"/>
</dbReference>
<dbReference type="InterPro" id="IPR057326">
    <property type="entry name" value="KR_dom"/>
</dbReference>
<dbReference type="GO" id="GO:0016491">
    <property type="term" value="F:oxidoreductase activity"/>
    <property type="evidence" value="ECO:0007669"/>
    <property type="project" value="UniProtKB-KW"/>
</dbReference>
<dbReference type="InterPro" id="IPR002347">
    <property type="entry name" value="SDR_fam"/>
</dbReference>
<dbReference type="CDD" id="cd05233">
    <property type="entry name" value="SDR_c"/>
    <property type="match status" value="1"/>
</dbReference>
<dbReference type="InterPro" id="IPR036291">
    <property type="entry name" value="NAD(P)-bd_dom_sf"/>
</dbReference>
<proteinExistence type="inferred from homology"/>
<sequence length="267" mass="28079">MGIVQDTYDMTGRVAIITGAARGLGKAAATLLADVGAHVVIVDNRAELAAATAAELRAAGYSADSAEVDVSKRLEVDALVADVLARHGRLDVMINNAGIITESGPLDVTEDELDRVHAVNFRGVVYGSQAAARAMIPKRKGSIINITSGAVDAPTPFMIAYATAKAAAAQFSRSLAAELGPHQVRVNTVAPGWVDTPMNERHVLREDGTVDPERKAAYVAQRSKMSVMGIPGEPNDQAFAMLYLASDAAKFVTGQVLRPNGGVSMLW</sequence>
<evidence type="ECO:0000313" key="6">
    <source>
        <dbReference type="EMBL" id="CAB4888380.1"/>
    </source>
</evidence>
<dbReference type="PANTHER" id="PTHR24321">
    <property type="entry name" value="DEHYDROGENASES, SHORT CHAIN"/>
    <property type="match status" value="1"/>
</dbReference>
<dbReference type="EMBL" id="CAFBOS010000109">
    <property type="protein sequence ID" value="CAB5003029.1"/>
    <property type="molecule type" value="Genomic_DNA"/>
</dbReference>
<evidence type="ECO:0000313" key="5">
    <source>
        <dbReference type="EMBL" id="CAB4813203.1"/>
    </source>
</evidence>
<dbReference type="Gene3D" id="3.40.50.720">
    <property type="entry name" value="NAD(P)-binding Rossmann-like Domain"/>
    <property type="match status" value="1"/>
</dbReference>
<dbReference type="PANTHER" id="PTHR24321:SF15">
    <property type="entry name" value="OXIDOREDUCTASE UCPA"/>
    <property type="match status" value="1"/>
</dbReference>
<gene>
    <name evidence="4" type="ORF">UFOPK2754_00206</name>
    <name evidence="5" type="ORF">UFOPK3139_00159</name>
    <name evidence="6" type="ORF">UFOPK3543_00025</name>
    <name evidence="7" type="ORF">UFOPK3967_01752</name>
</gene>
<dbReference type="FunFam" id="3.40.50.720:FF:000084">
    <property type="entry name" value="Short-chain dehydrogenase reductase"/>
    <property type="match status" value="1"/>
</dbReference>
<organism evidence="4">
    <name type="scientific">freshwater metagenome</name>
    <dbReference type="NCBI Taxonomy" id="449393"/>
    <lineage>
        <taxon>unclassified sequences</taxon>
        <taxon>metagenomes</taxon>
        <taxon>ecological metagenomes</taxon>
    </lineage>
</organism>
<accession>A0A6J6RWC1</accession>
<dbReference type="AlphaFoldDB" id="A0A6J6RWC1"/>
<evidence type="ECO:0000313" key="7">
    <source>
        <dbReference type="EMBL" id="CAB5003029.1"/>
    </source>
</evidence>
<dbReference type="PRINTS" id="PR00080">
    <property type="entry name" value="SDRFAMILY"/>
</dbReference>
<evidence type="ECO:0000256" key="2">
    <source>
        <dbReference type="ARBA" id="ARBA00023002"/>
    </source>
</evidence>
<evidence type="ECO:0000259" key="3">
    <source>
        <dbReference type="SMART" id="SM00822"/>
    </source>
</evidence>
<dbReference type="Pfam" id="PF00106">
    <property type="entry name" value="adh_short"/>
    <property type="match status" value="1"/>
</dbReference>
<dbReference type="PRINTS" id="PR00081">
    <property type="entry name" value="GDHRDH"/>
</dbReference>
<evidence type="ECO:0000256" key="1">
    <source>
        <dbReference type="ARBA" id="ARBA00006484"/>
    </source>
</evidence>
<reference evidence="4" key="1">
    <citation type="submission" date="2020-05" db="EMBL/GenBank/DDBJ databases">
        <authorList>
            <person name="Chiriac C."/>
            <person name="Salcher M."/>
            <person name="Ghai R."/>
            <person name="Kavagutti S V."/>
        </authorList>
    </citation>
    <scope>NUCLEOTIDE SEQUENCE</scope>
</reference>
<dbReference type="EMBL" id="CAEZYR010000004">
    <property type="protein sequence ID" value="CAB4726785.1"/>
    <property type="molecule type" value="Genomic_DNA"/>
</dbReference>
<dbReference type="SUPFAM" id="SSF51735">
    <property type="entry name" value="NAD(P)-binding Rossmann-fold domains"/>
    <property type="match status" value="1"/>
</dbReference>
<keyword evidence="2" id="KW-0560">Oxidoreductase</keyword>
<dbReference type="PROSITE" id="PS00061">
    <property type="entry name" value="ADH_SHORT"/>
    <property type="match status" value="1"/>
</dbReference>
<comment type="similarity">
    <text evidence="1">Belongs to the short-chain dehydrogenases/reductases (SDR) family.</text>
</comment>
<name>A0A6J6RWC1_9ZZZZ</name>
<evidence type="ECO:0000313" key="4">
    <source>
        <dbReference type="EMBL" id="CAB4726785.1"/>
    </source>
</evidence>
<protein>
    <submittedName>
        <fullName evidence="4">Unannotated protein</fullName>
    </submittedName>
</protein>
<dbReference type="EMBL" id="CAFABA010000003">
    <property type="protein sequence ID" value="CAB4813203.1"/>
    <property type="molecule type" value="Genomic_DNA"/>
</dbReference>
<dbReference type="InterPro" id="IPR020904">
    <property type="entry name" value="Sc_DH/Rdtase_CS"/>
</dbReference>
<feature type="domain" description="Ketoreductase" evidence="3">
    <location>
        <begin position="13"/>
        <end position="196"/>
    </location>
</feature>
<dbReference type="EMBL" id="CAFBMH010000001">
    <property type="protein sequence ID" value="CAB4888380.1"/>
    <property type="molecule type" value="Genomic_DNA"/>
</dbReference>